<reference evidence="1 2" key="1">
    <citation type="journal article" date="2012" name="Genome Biol.">
        <title>Genome and low-iron response of an oceanic diatom adapted to chronic iron limitation.</title>
        <authorList>
            <person name="Lommer M."/>
            <person name="Specht M."/>
            <person name="Roy A.S."/>
            <person name="Kraemer L."/>
            <person name="Andreson R."/>
            <person name="Gutowska M.A."/>
            <person name="Wolf J."/>
            <person name="Bergner S.V."/>
            <person name="Schilhabel M.B."/>
            <person name="Klostermeier U.C."/>
            <person name="Beiko R.G."/>
            <person name="Rosenstiel P."/>
            <person name="Hippler M."/>
            <person name="Laroche J."/>
        </authorList>
    </citation>
    <scope>NUCLEOTIDE SEQUENCE [LARGE SCALE GENOMIC DNA]</scope>
    <source>
        <strain evidence="1 2">CCMP1005</strain>
    </source>
</reference>
<feature type="non-terminal residue" evidence="1">
    <location>
        <position position="1"/>
    </location>
</feature>
<organism evidence="1 2">
    <name type="scientific">Thalassiosira oceanica</name>
    <name type="common">Marine diatom</name>
    <dbReference type="NCBI Taxonomy" id="159749"/>
    <lineage>
        <taxon>Eukaryota</taxon>
        <taxon>Sar</taxon>
        <taxon>Stramenopiles</taxon>
        <taxon>Ochrophyta</taxon>
        <taxon>Bacillariophyta</taxon>
        <taxon>Coscinodiscophyceae</taxon>
        <taxon>Thalassiosirophycidae</taxon>
        <taxon>Thalassiosirales</taxon>
        <taxon>Thalassiosiraceae</taxon>
        <taxon>Thalassiosira</taxon>
    </lineage>
</organism>
<evidence type="ECO:0000313" key="2">
    <source>
        <dbReference type="Proteomes" id="UP000266841"/>
    </source>
</evidence>
<protein>
    <submittedName>
        <fullName evidence="1">Uncharacterized protein</fullName>
    </submittedName>
</protein>
<proteinExistence type="predicted"/>
<dbReference type="Proteomes" id="UP000266841">
    <property type="component" value="Unassembled WGS sequence"/>
</dbReference>
<evidence type="ECO:0000313" key="1">
    <source>
        <dbReference type="EMBL" id="EJK72458.1"/>
    </source>
</evidence>
<dbReference type="AlphaFoldDB" id="K0T1D6"/>
<gene>
    <name evidence="1" type="ORF">THAOC_06010</name>
</gene>
<keyword evidence="2" id="KW-1185">Reference proteome</keyword>
<comment type="caution">
    <text evidence="1">The sequence shown here is derived from an EMBL/GenBank/DDBJ whole genome shotgun (WGS) entry which is preliminary data.</text>
</comment>
<sequence>AVRRVASVYSVAGLDALSGRLSDLIAEMGGSASSGAGHAVGVAGVEDLVLGMAAADSSDPLVVDPFAARVDQSTGTVAFALYEDDDDGDEWDSASADLASRLGSCVALAQRVRDLDVRLSTSPAYQRHAVREAAIRGDARAAASSVADLGGGPGAMDIGGMEVW</sequence>
<dbReference type="OrthoDB" id="29061at2759"/>
<dbReference type="EMBL" id="AGNL01005795">
    <property type="protein sequence ID" value="EJK72458.1"/>
    <property type="molecule type" value="Genomic_DNA"/>
</dbReference>
<accession>K0T1D6</accession>
<name>K0T1D6_THAOC</name>